<dbReference type="GO" id="GO:0051301">
    <property type="term" value="P:cell division"/>
    <property type="evidence" value="ECO:0007669"/>
    <property type="project" value="UniProtKB-KW"/>
</dbReference>
<dbReference type="AlphaFoldDB" id="A0A1H0L7P4"/>
<feature type="domain" description="Glycoside hydrolase family 3 N-terminal" evidence="12">
    <location>
        <begin position="27"/>
        <end position="304"/>
    </location>
</feature>
<evidence type="ECO:0000256" key="1">
    <source>
        <dbReference type="ARBA" id="ARBA00001231"/>
    </source>
</evidence>
<dbReference type="OrthoDB" id="9786661at2"/>
<evidence type="ECO:0000256" key="9">
    <source>
        <dbReference type="ARBA" id="ARBA00023316"/>
    </source>
</evidence>
<dbReference type="GO" id="GO:0009254">
    <property type="term" value="P:peptidoglycan turnover"/>
    <property type="evidence" value="ECO:0007669"/>
    <property type="project" value="UniProtKB-UniRule"/>
</dbReference>
<dbReference type="InterPro" id="IPR001764">
    <property type="entry name" value="Glyco_hydro_3_N"/>
</dbReference>
<protein>
    <recommendedName>
        <fullName evidence="10">Beta-hexosaminidase</fullName>
        <ecNumber evidence="10">3.2.1.52</ecNumber>
    </recommendedName>
    <alternativeName>
        <fullName evidence="10">Beta-N-acetylhexosaminidase</fullName>
    </alternativeName>
    <alternativeName>
        <fullName evidence="10">N-acetyl-beta-glucosaminidase</fullName>
    </alternativeName>
</protein>
<evidence type="ECO:0000259" key="12">
    <source>
        <dbReference type="Pfam" id="PF00933"/>
    </source>
</evidence>
<feature type="binding site" evidence="10">
    <location>
        <position position="77"/>
    </location>
    <ligand>
        <name>substrate</name>
    </ligand>
</feature>
<feature type="binding site" evidence="10">
    <location>
        <begin position="181"/>
        <end position="182"/>
    </location>
    <ligand>
        <name>substrate</name>
    </ligand>
</feature>
<proteinExistence type="inferred from homology"/>
<keyword evidence="6 10" id="KW-0573">Peptidoglycan synthesis</keyword>
<evidence type="ECO:0000256" key="6">
    <source>
        <dbReference type="ARBA" id="ARBA00022984"/>
    </source>
</evidence>
<keyword evidence="4 10" id="KW-0378">Hydrolase</keyword>
<keyword evidence="8 10" id="KW-0131">Cell cycle</keyword>
<organism evidence="13 14">
    <name type="scientific">Halomonas shengliensis</name>
    <dbReference type="NCBI Taxonomy" id="419597"/>
    <lineage>
        <taxon>Bacteria</taxon>
        <taxon>Pseudomonadati</taxon>
        <taxon>Pseudomonadota</taxon>
        <taxon>Gammaproteobacteria</taxon>
        <taxon>Oceanospirillales</taxon>
        <taxon>Halomonadaceae</taxon>
        <taxon>Halomonas</taxon>
    </lineage>
</organism>
<evidence type="ECO:0000256" key="2">
    <source>
        <dbReference type="ARBA" id="ARBA00022490"/>
    </source>
</evidence>
<dbReference type="InterPro" id="IPR050226">
    <property type="entry name" value="NagZ_Beta-hexosaminidase"/>
</dbReference>
<evidence type="ECO:0000256" key="10">
    <source>
        <dbReference type="HAMAP-Rule" id="MF_00364"/>
    </source>
</evidence>
<feature type="site" description="Important for catalytic activity" evidence="10">
    <location>
        <position position="192"/>
    </location>
</feature>
<dbReference type="GO" id="GO:0004563">
    <property type="term" value="F:beta-N-acetylhexosaminidase activity"/>
    <property type="evidence" value="ECO:0007669"/>
    <property type="project" value="UniProtKB-UniRule"/>
</dbReference>
<feature type="binding site" evidence="10">
    <location>
        <position position="151"/>
    </location>
    <ligand>
        <name>substrate</name>
    </ligand>
</feature>
<keyword evidence="2 10" id="KW-0963">Cytoplasm</keyword>
<dbReference type="GO" id="GO:0005737">
    <property type="term" value="C:cytoplasm"/>
    <property type="evidence" value="ECO:0007669"/>
    <property type="project" value="UniProtKB-SubCell"/>
</dbReference>
<evidence type="ECO:0000256" key="3">
    <source>
        <dbReference type="ARBA" id="ARBA00022618"/>
    </source>
</evidence>
<dbReference type="EMBL" id="FNIV01000009">
    <property type="protein sequence ID" value="SDO63981.1"/>
    <property type="molecule type" value="Genomic_DNA"/>
</dbReference>
<dbReference type="GO" id="GO:0005975">
    <property type="term" value="P:carbohydrate metabolic process"/>
    <property type="evidence" value="ECO:0007669"/>
    <property type="project" value="InterPro"/>
</dbReference>
<dbReference type="PANTHER" id="PTHR30480:SF13">
    <property type="entry name" value="BETA-HEXOSAMINIDASE"/>
    <property type="match status" value="1"/>
</dbReference>
<sequence>MADASARAPRSSSAPPLGPVMLDLEGTRLTDEERTLLRRPEVGGVILFARNVEAAAQVRELCGAMRAVRPELLIGIDQEGGRVQRIRDGVTRLPSMRRLGRDAASHPEVTRRLCQDSGWLLGMEMAACGLDLTFAPVLDVDGGTSTVIGDRSFSRFPETVAALAGAFIDGLHEAGMVAVGKHFPGHGSVAADSHLELPVDERSLEALRAHDLVPFERLAGQLDAMMPAHVVYSAFDPRPAGFSPAWLGMLRESLGFRGVIFSDDLSMAGAASAGSPAERARAALSAGCDMLLVCNDRAAALEVLDACRQHSPAPRLNRLRYSRARPTLESLPALSRWRRLHAHLEALGSDHQAT</sequence>
<evidence type="ECO:0000256" key="8">
    <source>
        <dbReference type="ARBA" id="ARBA00023306"/>
    </source>
</evidence>
<dbReference type="GO" id="GO:0009252">
    <property type="term" value="P:peptidoglycan biosynthetic process"/>
    <property type="evidence" value="ECO:0007669"/>
    <property type="project" value="UniProtKB-KW"/>
</dbReference>
<keyword evidence="7 10" id="KW-0326">Glycosidase</keyword>
<dbReference type="Gene3D" id="3.20.20.300">
    <property type="entry name" value="Glycoside hydrolase, family 3, N-terminal domain"/>
    <property type="match status" value="1"/>
</dbReference>
<dbReference type="SUPFAM" id="SSF51445">
    <property type="entry name" value="(Trans)glycosidases"/>
    <property type="match status" value="1"/>
</dbReference>
<dbReference type="NCBIfam" id="NF003740">
    <property type="entry name" value="PRK05337.1"/>
    <property type="match status" value="1"/>
</dbReference>
<keyword evidence="3 10" id="KW-0132">Cell division</keyword>
<feature type="region of interest" description="Disordered" evidence="11">
    <location>
        <begin position="1"/>
        <end position="22"/>
    </location>
</feature>
<comment type="pathway">
    <text evidence="10">Cell wall biogenesis; peptidoglycan recycling.</text>
</comment>
<dbReference type="RefSeq" id="WP_089680011.1">
    <property type="nucleotide sequence ID" value="NZ_FNIV01000009.1"/>
</dbReference>
<evidence type="ECO:0000313" key="13">
    <source>
        <dbReference type="EMBL" id="SDO63981.1"/>
    </source>
</evidence>
<comment type="function">
    <text evidence="10">Plays a role in peptidoglycan recycling by cleaving the terminal beta-1,4-linked N-acetylglucosamine (GlcNAc) from peptide-linked peptidoglycan fragments, giving rise to free GlcNAc, anhydro-N-acetylmuramic acid and anhydro-N-acetylmuramic acid-linked peptides.</text>
</comment>
<feature type="binding site" evidence="10">
    <location>
        <position position="85"/>
    </location>
    <ligand>
        <name>substrate</name>
    </ligand>
</feature>
<evidence type="ECO:0000256" key="4">
    <source>
        <dbReference type="ARBA" id="ARBA00022801"/>
    </source>
</evidence>
<dbReference type="STRING" id="419597.SAMN04487957_10937"/>
<keyword evidence="9 10" id="KW-0961">Cell wall biogenesis/degradation</keyword>
<dbReference type="HAMAP" id="MF_00364">
    <property type="entry name" value="NagZ"/>
    <property type="match status" value="1"/>
</dbReference>
<dbReference type="GO" id="GO:0008360">
    <property type="term" value="P:regulation of cell shape"/>
    <property type="evidence" value="ECO:0007669"/>
    <property type="project" value="UniProtKB-KW"/>
</dbReference>
<evidence type="ECO:0000313" key="14">
    <source>
        <dbReference type="Proteomes" id="UP000199075"/>
    </source>
</evidence>
<dbReference type="InterPro" id="IPR017853">
    <property type="entry name" value="GH"/>
</dbReference>
<evidence type="ECO:0000256" key="11">
    <source>
        <dbReference type="SAM" id="MobiDB-lite"/>
    </source>
</evidence>
<dbReference type="Pfam" id="PF00933">
    <property type="entry name" value="Glyco_hydro_3"/>
    <property type="match status" value="1"/>
</dbReference>
<name>A0A1H0L7P4_9GAMM</name>
<feature type="compositionally biased region" description="Low complexity" evidence="11">
    <location>
        <begin position="1"/>
        <end position="15"/>
    </location>
</feature>
<accession>A0A1H0L7P4</accession>
<comment type="similarity">
    <text evidence="10">Belongs to the glycosyl hydrolase 3 family. NagZ subfamily.</text>
</comment>
<gene>
    <name evidence="10" type="primary">nagZ</name>
    <name evidence="13" type="ORF">SAMN04487957_10937</name>
</gene>
<dbReference type="InterPro" id="IPR022956">
    <property type="entry name" value="Beta_hexosaminidase_bac"/>
</dbReference>
<evidence type="ECO:0000256" key="7">
    <source>
        <dbReference type="ARBA" id="ARBA00023295"/>
    </source>
</evidence>
<keyword evidence="14" id="KW-1185">Reference proteome</keyword>
<feature type="active site" description="Nucleophile" evidence="10">
    <location>
        <position position="263"/>
    </location>
</feature>
<comment type="catalytic activity">
    <reaction evidence="1 10">
        <text>Hydrolysis of terminal non-reducing N-acetyl-D-hexosamine residues in N-acetyl-beta-D-hexosaminides.</text>
        <dbReference type="EC" id="3.2.1.52"/>
    </reaction>
</comment>
<comment type="subcellular location">
    <subcellularLocation>
        <location evidence="10">Cytoplasm</location>
    </subcellularLocation>
</comment>
<feature type="active site" description="Proton donor/acceptor" evidence="10">
    <location>
        <position position="194"/>
    </location>
</feature>
<dbReference type="Proteomes" id="UP000199075">
    <property type="component" value="Unassembled WGS sequence"/>
</dbReference>
<keyword evidence="5 10" id="KW-0133">Cell shape</keyword>
<reference evidence="14" key="1">
    <citation type="submission" date="2016-10" db="EMBL/GenBank/DDBJ databases">
        <authorList>
            <person name="Varghese N."/>
            <person name="Submissions S."/>
        </authorList>
    </citation>
    <scope>NUCLEOTIDE SEQUENCE [LARGE SCALE GENOMIC DNA]</scope>
    <source>
        <strain evidence="14">CGMCC 1.6444</strain>
    </source>
</reference>
<dbReference type="UniPathway" id="UPA00544"/>
<dbReference type="InterPro" id="IPR036962">
    <property type="entry name" value="Glyco_hydro_3_N_sf"/>
</dbReference>
<dbReference type="EC" id="3.2.1.52" evidence="10"/>
<dbReference type="PANTHER" id="PTHR30480">
    <property type="entry name" value="BETA-HEXOSAMINIDASE-RELATED"/>
    <property type="match status" value="1"/>
</dbReference>
<evidence type="ECO:0000256" key="5">
    <source>
        <dbReference type="ARBA" id="ARBA00022960"/>
    </source>
</evidence>
<dbReference type="GO" id="GO:0071555">
    <property type="term" value="P:cell wall organization"/>
    <property type="evidence" value="ECO:0007669"/>
    <property type="project" value="UniProtKB-KW"/>
</dbReference>